<evidence type="ECO:0000256" key="6">
    <source>
        <dbReference type="ARBA" id="ARBA00022729"/>
    </source>
</evidence>
<comment type="similarity">
    <text evidence="2">Belongs to the prokaryotic molybdopterin-containing oxidoreductase family.</text>
</comment>
<dbReference type="Gene3D" id="2.20.25.90">
    <property type="entry name" value="ADC-like domains"/>
    <property type="match status" value="1"/>
</dbReference>
<evidence type="ECO:0000256" key="7">
    <source>
        <dbReference type="ARBA" id="ARBA00023002"/>
    </source>
</evidence>
<proteinExistence type="inferred from homology"/>
<dbReference type="InterPro" id="IPR009010">
    <property type="entry name" value="Asp_de-COase-like_dom_sf"/>
</dbReference>
<keyword evidence="6" id="KW-0732">Signal</keyword>
<keyword evidence="7" id="KW-0560">Oxidoreductase</keyword>
<dbReference type="Gene3D" id="3.30.2070.10">
    <property type="entry name" value="Formate dehydrogenase/DMSO reductase"/>
    <property type="match status" value="1"/>
</dbReference>
<reference evidence="11" key="1">
    <citation type="submission" date="2022-12" db="EMBL/GenBank/DDBJ databases">
        <title>Reference genome sequencing for broad-spectrum identification of bacterial and archaeal isolates by mass spectrometry.</title>
        <authorList>
            <person name="Sekiguchi Y."/>
            <person name="Tourlousse D.M."/>
        </authorList>
    </citation>
    <scope>NUCLEOTIDE SEQUENCE</scope>
    <source>
        <strain evidence="11">ASRB1</strain>
    </source>
</reference>
<keyword evidence="9" id="KW-0411">Iron-sulfur</keyword>
<dbReference type="Gene3D" id="2.40.40.20">
    <property type="match status" value="1"/>
</dbReference>
<dbReference type="SMART" id="SM00926">
    <property type="entry name" value="Molybdop_Fe4S4"/>
    <property type="match status" value="1"/>
</dbReference>
<dbReference type="Gene3D" id="3.40.50.740">
    <property type="match status" value="1"/>
</dbReference>
<comment type="cofactor">
    <cofactor evidence="1">
        <name>Mo-bis(molybdopterin guanine dinucleotide)</name>
        <dbReference type="ChEBI" id="CHEBI:60539"/>
    </cofactor>
</comment>
<dbReference type="InterPro" id="IPR006963">
    <property type="entry name" value="Mopterin_OxRdtase_4Fe-4S_dom"/>
</dbReference>
<dbReference type="Pfam" id="PF01568">
    <property type="entry name" value="Molydop_binding"/>
    <property type="match status" value="1"/>
</dbReference>
<dbReference type="GO" id="GO:0051539">
    <property type="term" value="F:4 iron, 4 sulfur cluster binding"/>
    <property type="evidence" value="ECO:0007669"/>
    <property type="project" value="UniProtKB-KW"/>
</dbReference>
<dbReference type="PANTHER" id="PTHR43742">
    <property type="entry name" value="TRIMETHYLAMINE-N-OXIDE REDUCTASE"/>
    <property type="match status" value="1"/>
</dbReference>
<name>A0A9W6FRI1_9BACT</name>
<evidence type="ECO:0000256" key="5">
    <source>
        <dbReference type="ARBA" id="ARBA00022723"/>
    </source>
</evidence>
<dbReference type="SUPFAM" id="SSF50692">
    <property type="entry name" value="ADC-like"/>
    <property type="match status" value="1"/>
</dbReference>
<sequence>MNPQSTRHIINEIRGTRVVPGVCIVCPWHCPTEVFVRDNKVVYVRGNENAPNRTTRCVKGISSIHLARDPDRLLHPMKKGKNGNFKVISWDEAFSFIAEKLQNIKEKYGPEAVAYLWHLDSNEMFSQQLFVQLYGTPNWSGHGAACDQSRRLAGLATYGHPLPTKDYENSRFIMLWGEDPLGPNQSLHENRELVEVVKRNAKLVVVDPYRSRTAEKAHVWLPINPGTDGALALAMAHRIIETGAHDAEFCENYVYGFDAFAEHVKANGYTPQWAEGITGIPAETIIELADEFARTKPAVMDGLKGIVNYSNGFQALRAIFCLNAITGNVDGPGCLILKEAGPLLPPLDIPEEEIAVPMRPNLSTAMGYPLAPDIPSQLLPKAVLEGDPYPVRTLFFHIVNPAMSDPNTGLFRKMMAGLDLSVTIDLYMSETAQLSDIVLPEASMFERAEVRESLWSGPQVILSQPAIPCMGSSKPHYEIMKGLAQKMGYGHYFQWETWEDWARTVTSFLPVSFEELKEKGVWHGEMRYRKYLEEGFMTSTGRVEVYSELLAENGYDPMPVYEEDQRVKPDPEYPFQLINAKMQNHCGTHTQNNPYLMEIEGENWAELSARDAGELGISDGDRVELASPLGRVTIAARVKEGLKPGIVRVLHGHGFGRTMGSIARGKGSHVNPIFDSMVNSVSGGIGYNECKVSVRKV</sequence>
<evidence type="ECO:0000256" key="3">
    <source>
        <dbReference type="ARBA" id="ARBA00022485"/>
    </source>
</evidence>
<dbReference type="Gene3D" id="3.40.228.10">
    <property type="entry name" value="Dimethylsulfoxide Reductase, domain 2"/>
    <property type="match status" value="1"/>
</dbReference>
<dbReference type="Proteomes" id="UP001144372">
    <property type="component" value="Unassembled WGS sequence"/>
</dbReference>
<dbReference type="Pfam" id="PF04879">
    <property type="entry name" value="Molybdop_Fe4S4"/>
    <property type="match status" value="1"/>
</dbReference>
<dbReference type="GO" id="GO:0016491">
    <property type="term" value="F:oxidoreductase activity"/>
    <property type="evidence" value="ECO:0007669"/>
    <property type="project" value="UniProtKB-KW"/>
</dbReference>
<dbReference type="PROSITE" id="PS51669">
    <property type="entry name" value="4FE4S_MOW_BIS_MGD"/>
    <property type="match status" value="1"/>
</dbReference>
<dbReference type="AlphaFoldDB" id="A0A9W6FRI1"/>
<gene>
    <name evidence="11" type="ORF">DAMNIGENAA_04660</name>
</gene>
<protein>
    <submittedName>
        <fullName evidence="11">Nitrate reductase</fullName>
    </submittedName>
</protein>
<dbReference type="RefSeq" id="WP_281792051.1">
    <property type="nucleotide sequence ID" value="NZ_BSDR01000001.1"/>
</dbReference>
<dbReference type="Pfam" id="PF00384">
    <property type="entry name" value="Molybdopterin"/>
    <property type="match status" value="1"/>
</dbReference>
<dbReference type="InterPro" id="IPR006657">
    <property type="entry name" value="MoPterin_dinucl-bd_dom"/>
</dbReference>
<keyword evidence="8" id="KW-0408">Iron</keyword>
<evidence type="ECO:0000259" key="10">
    <source>
        <dbReference type="PROSITE" id="PS51669"/>
    </source>
</evidence>
<evidence type="ECO:0000256" key="1">
    <source>
        <dbReference type="ARBA" id="ARBA00001942"/>
    </source>
</evidence>
<dbReference type="GO" id="GO:0046872">
    <property type="term" value="F:metal ion binding"/>
    <property type="evidence" value="ECO:0007669"/>
    <property type="project" value="UniProtKB-KW"/>
</dbReference>
<organism evidence="11 12">
    <name type="scientific">Desulforhabdus amnigena</name>
    <dbReference type="NCBI Taxonomy" id="40218"/>
    <lineage>
        <taxon>Bacteria</taxon>
        <taxon>Pseudomonadati</taxon>
        <taxon>Thermodesulfobacteriota</taxon>
        <taxon>Syntrophobacteria</taxon>
        <taxon>Syntrophobacterales</taxon>
        <taxon>Syntrophobacteraceae</taxon>
        <taxon>Desulforhabdus</taxon>
    </lineage>
</organism>
<dbReference type="InterPro" id="IPR006656">
    <property type="entry name" value="Mopterin_OxRdtase"/>
</dbReference>
<evidence type="ECO:0000256" key="9">
    <source>
        <dbReference type="ARBA" id="ARBA00023014"/>
    </source>
</evidence>
<dbReference type="InterPro" id="IPR050612">
    <property type="entry name" value="Prok_Mopterin_Oxidored"/>
</dbReference>
<dbReference type="SUPFAM" id="SSF53706">
    <property type="entry name" value="Formate dehydrogenase/DMSO reductase, domains 1-3"/>
    <property type="match status" value="1"/>
</dbReference>
<evidence type="ECO:0000256" key="8">
    <source>
        <dbReference type="ARBA" id="ARBA00023004"/>
    </source>
</evidence>
<accession>A0A9W6FRI1</accession>
<evidence type="ECO:0000256" key="2">
    <source>
        <dbReference type="ARBA" id="ARBA00010312"/>
    </source>
</evidence>
<keyword evidence="5" id="KW-0479">Metal-binding</keyword>
<evidence type="ECO:0000313" key="12">
    <source>
        <dbReference type="Proteomes" id="UP001144372"/>
    </source>
</evidence>
<dbReference type="EMBL" id="BSDR01000001">
    <property type="protein sequence ID" value="GLI33033.1"/>
    <property type="molecule type" value="Genomic_DNA"/>
</dbReference>
<keyword evidence="3" id="KW-0004">4Fe-4S</keyword>
<dbReference type="PROSITE" id="PS00490">
    <property type="entry name" value="MOLYBDOPTERIN_PROK_2"/>
    <property type="match status" value="1"/>
</dbReference>
<dbReference type="InterPro" id="IPR006655">
    <property type="entry name" value="Mopterin_OxRdtase_prok_CS"/>
</dbReference>
<evidence type="ECO:0000256" key="4">
    <source>
        <dbReference type="ARBA" id="ARBA00022505"/>
    </source>
</evidence>
<keyword evidence="12" id="KW-1185">Reference proteome</keyword>
<dbReference type="GO" id="GO:0043546">
    <property type="term" value="F:molybdopterin cofactor binding"/>
    <property type="evidence" value="ECO:0007669"/>
    <property type="project" value="InterPro"/>
</dbReference>
<feature type="domain" description="4Fe-4S Mo/W bis-MGD-type" evidence="10">
    <location>
        <begin position="16"/>
        <end position="71"/>
    </location>
</feature>
<keyword evidence="4" id="KW-0500">Molybdenum</keyword>
<evidence type="ECO:0000313" key="11">
    <source>
        <dbReference type="EMBL" id="GLI33033.1"/>
    </source>
</evidence>
<dbReference type="PANTHER" id="PTHR43742:SF9">
    <property type="entry name" value="TETRATHIONATE REDUCTASE SUBUNIT A"/>
    <property type="match status" value="1"/>
</dbReference>
<comment type="caution">
    <text evidence="11">The sequence shown here is derived from an EMBL/GenBank/DDBJ whole genome shotgun (WGS) entry which is preliminary data.</text>
</comment>